<dbReference type="SUPFAM" id="SSF48239">
    <property type="entry name" value="Terpenoid cyclases/Protein prenyltransferases"/>
    <property type="match status" value="1"/>
</dbReference>
<protein>
    <submittedName>
        <fullName evidence="10">Terpenoid cyclases/protein prenyltransferase domain-containing protein</fullName>
    </submittedName>
</protein>
<evidence type="ECO:0000259" key="9">
    <source>
        <dbReference type="Pfam" id="PF00432"/>
    </source>
</evidence>
<dbReference type="PANTHER" id="PTHR11774">
    <property type="entry name" value="GERANYLGERANYL TRANSFERASE TYPE BETA SUBUNIT"/>
    <property type="match status" value="1"/>
</dbReference>
<accession>A0A075B313</accession>
<dbReference type="Proteomes" id="UP000030755">
    <property type="component" value="Unassembled WGS sequence"/>
</dbReference>
<keyword evidence="6" id="KW-0677">Repeat</keyword>
<comment type="similarity">
    <text evidence="2">Belongs to the protein prenyltransferase subunit beta family.</text>
</comment>
<proteinExistence type="inferred from homology"/>
<dbReference type="Pfam" id="PF00432">
    <property type="entry name" value="Prenyltrans"/>
    <property type="match status" value="1"/>
</dbReference>
<evidence type="ECO:0000256" key="6">
    <source>
        <dbReference type="ARBA" id="ARBA00022737"/>
    </source>
</evidence>
<name>A0A075B313_ROZAC</name>
<dbReference type="EMBL" id="KE560467">
    <property type="protein sequence ID" value="EPZ36734.1"/>
    <property type="molecule type" value="Genomic_DNA"/>
</dbReference>
<keyword evidence="3" id="KW-0637">Prenyltransferase</keyword>
<dbReference type="OrthoDB" id="24893at2759"/>
<feature type="domain" description="Prenyltransferase alpha-alpha toroid" evidence="9">
    <location>
        <begin position="7"/>
        <end position="280"/>
    </location>
</feature>
<dbReference type="HOGENOM" id="CLU_421003_0_0_1"/>
<gene>
    <name evidence="10" type="ORF">O9G_002345</name>
</gene>
<feature type="region of interest" description="Disordered" evidence="8">
    <location>
        <begin position="276"/>
        <end position="336"/>
    </location>
</feature>
<dbReference type="Gene3D" id="1.50.10.20">
    <property type="match status" value="1"/>
</dbReference>
<evidence type="ECO:0000313" key="10">
    <source>
        <dbReference type="EMBL" id="EPZ36734.1"/>
    </source>
</evidence>
<evidence type="ECO:0000256" key="7">
    <source>
        <dbReference type="ARBA" id="ARBA00022833"/>
    </source>
</evidence>
<dbReference type="GO" id="GO:0046872">
    <property type="term" value="F:metal ion binding"/>
    <property type="evidence" value="ECO:0007669"/>
    <property type="project" value="UniProtKB-KW"/>
</dbReference>
<comment type="cofactor">
    <cofactor evidence="1">
        <name>Zn(2+)</name>
        <dbReference type="ChEBI" id="CHEBI:29105"/>
    </cofactor>
</comment>
<dbReference type="InterPro" id="IPR001330">
    <property type="entry name" value="Prenyltrans"/>
</dbReference>
<organism evidence="10 11">
    <name type="scientific">Rozella allomycis (strain CSF55)</name>
    <dbReference type="NCBI Taxonomy" id="988480"/>
    <lineage>
        <taxon>Eukaryota</taxon>
        <taxon>Fungi</taxon>
        <taxon>Fungi incertae sedis</taxon>
        <taxon>Cryptomycota</taxon>
        <taxon>Cryptomycota incertae sedis</taxon>
        <taxon>Rozella</taxon>
    </lineage>
</organism>
<dbReference type="GO" id="GO:0004662">
    <property type="term" value="F:CAAX-protein geranylgeranyltransferase activity"/>
    <property type="evidence" value="ECO:0007669"/>
    <property type="project" value="TreeGrafter"/>
</dbReference>
<keyword evidence="4 10" id="KW-0808">Transferase</keyword>
<evidence type="ECO:0000256" key="2">
    <source>
        <dbReference type="ARBA" id="ARBA00010497"/>
    </source>
</evidence>
<keyword evidence="11" id="KW-1185">Reference proteome</keyword>
<evidence type="ECO:0000256" key="4">
    <source>
        <dbReference type="ARBA" id="ARBA00022679"/>
    </source>
</evidence>
<evidence type="ECO:0000256" key="3">
    <source>
        <dbReference type="ARBA" id="ARBA00022602"/>
    </source>
</evidence>
<reference evidence="10 11" key="1">
    <citation type="journal article" date="2013" name="Curr. Biol.">
        <title>Shared signatures of parasitism and phylogenomics unite Cryptomycota and microsporidia.</title>
        <authorList>
            <person name="James T.Y."/>
            <person name="Pelin A."/>
            <person name="Bonen L."/>
            <person name="Ahrendt S."/>
            <person name="Sain D."/>
            <person name="Corradi N."/>
            <person name="Stajich J.E."/>
        </authorList>
    </citation>
    <scope>NUCLEOTIDE SEQUENCE [LARGE SCALE GENOMIC DNA]</scope>
    <source>
        <strain evidence="10 11">CSF55</strain>
    </source>
</reference>
<evidence type="ECO:0000256" key="8">
    <source>
        <dbReference type="SAM" id="MobiDB-lite"/>
    </source>
</evidence>
<evidence type="ECO:0000256" key="1">
    <source>
        <dbReference type="ARBA" id="ARBA00001947"/>
    </source>
</evidence>
<dbReference type="GO" id="GO:0005953">
    <property type="term" value="C:CAAX-protein geranylgeranyltransferase complex"/>
    <property type="evidence" value="ECO:0007669"/>
    <property type="project" value="TreeGrafter"/>
</dbReference>
<sequence>MDKLPYKKDEIIDWIYSNQICGENAGGFRGSDIFGNLDSKTKNSLYDYSNLTAAYSAMASLIMLGDDLECLNRQALLNVLKSHQNENGRYYKNLIAISFRILSVDSESDMRFVFSACAIAYILDDFSTIDVEKIVNYIKRSVSYDYGIGQGPGQESHGGSTFCAIASLYLLNRLNEIDTQKTLSWCLKRQGIGFQGRINKQEDSCYSFWVGSSIKMLCDSDNNFINSDYLTSFISQCQFTYGGIAKHNDTYPDISHTFFALAGLSLLNSNTSLEPIHPALMPSRSRNRPRSYSDVDASESPNAAGSISPGSSQDSLDQQLTELPPPAAPFPNNDEKRESLIETKRRSGTDLTEESGKRKTRTIEENYKNIKFKLIDEQAHLIDLEIQSVKSGNRINVQRKGENEEFRKQIFENDKLKERQNIANRNLYKFQREATIKAYEAQAEAIERQFEYDKKMLMHSMMRKMISDLKQLETEFLESNEVKSQNAFINGMVLDAENNNLTYPKTSGTSYLDEQLISIELQEDEINHDLQLINQEISFPKTLESPVFLQTPQNELKFNLQFPNSDVSKRQTSKQMLQEQMVFTNGGRLHYYGTVFSPEQNVIITDKQNSTIHGLISSVSQNEILIKKADGNKLKYTLNSITSGSIKIQLA</sequence>
<keyword evidence="5" id="KW-0479">Metal-binding</keyword>
<feature type="compositionally biased region" description="Polar residues" evidence="8">
    <location>
        <begin position="299"/>
        <end position="321"/>
    </location>
</feature>
<dbReference type="STRING" id="988480.A0A075B313"/>
<dbReference type="PANTHER" id="PTHR11774:SF4">
    <property type="entry name" value="GERANYLGERANYL TRANSFERASE TYPE-1 SUBUNIT BETA"/>
    <property type="match status" value="1"/>
</dbReference>
<keyword evidence="7" id="KW-0862">Zinc</keyword>
<dbReference type="AlphaFoldDB" id="A0A075B313"/>
<evidence type="ECO:0000313" key="11">
    <source>
        <dbReference type="Proteomes" id="UP000030755"/>
    </source>
</evidence>
<dbReference type="InterPro" id="IPR045089">
    <property type="entry name" value="PGGT1B-like"/>
</dbReference>
<evidence type="ECO:0000256" key="5">
    <source>
        <dbReference type="ARBA" id="ARBA00022723"/>
    </source>
</evidence>
<dbReference type="InterPro" id="IPR008930">
    <property type="entry name" value="Terpenoid_cyclase/PrenylTrfase"/>
</dbReference>